<evidence type="ECO:0000313" key="2">
    <source>
        <dbReference type="EMBL" id="ADO82225.1"/>
    </source>
</evidence>
<dbReference type="Proteomes" id="UP000006875">
    <property type="component" value="Chromosome"/>
</dbReference>
<dbReference type="STRING" id="572544.Ilyop_0437"/>
<name>E3HB74_ILYPC</name>
<reference evidence="2 3" key="1">
    <citation type="journal article" date="2010" name="Stand. Genomic Sci.">
        <title>Complete genome sequence of Ilyobacter polytropus type strain (CuHbu1).</title>
        <authorList>
            <person name="Sikorski J."/>
            <person name="Chertkov O."/>
            <person name="Lapidus A."/>
            <person name="Nolan M."/>
            <person name="Lucas S."/>
            <person name="Del Rio T.G."/>
            <person name="Tice H."/>
            <person name="Cheng J.F."/>
            <person name="Tapia R."/>
            <person name="Han C."/>
            <person name="Goodwin L."/>
            <person name="Pitluck S."/>
            <person name="Liolios K."/>
            <person name="Ivanova N."/>
            <person name="Mavromatis K."/>
            <person name="Mikhailova N."/>
            <person name="Pati A."/>
            <person name="Chen A."/>
            <person name="Palaniappan K."/>
            <person name="Land M."/>
            <person name="Hauser L."/>
            <person name="Chang Y.J."/>
            <person name="Jeffries C.D."/>
            <person name="Brambilla E."/>
            <person name="Yasawong M."/>
            <person name="Rohde M."/>
            <person name="Pukall R."/>
            <person name="Spring S."/>
            <person name="Goker M."/>
            <person name="Woyke T."/>
            <person name="Bristow J."/>
            <person name="Eisen J.A."/>
            <person name="Markowitz V."/>
            <person name="Hugenholtz P."/>
            <person name="Kyrpides N.C."/>
            <person name="Klenk H.P."/>
        </authorList>
    </citation>
    <scope>NUCLEOTIDE SEQUENCE [LARGE SCALE GENOMIC DNA]</scope>
    <source>
        <strain evidence="3">ATCC 51220 / DSM 2926 / LMG 16218 / CuHBu1</strain>
    </source>
</reference>
<evidence type="ECO:0008006" key="4">
    <source>
        <dbReference type="Google" id="ProtNLM"/>
    </source>
</evidence>
<dbReference type="eggNOG" id="COG3872">
    <property type="taxonomic scope" value="Bacteria"/>
</dbReference>
<dbReference type="RefSeq" id="WP_013386895.1">
    <property type="nucleotide sequence ID" value="NC_014632.1"/>
</dbReference>
<sequence>MKNKEITVGGQAVIEGVMMKGSKNLATAVRKPDGEIVYRKTDISSKSGKISKLPFVRGSIILFSTLILGTKELTFSANQADDTEEELSDKELFMTVTFALLLGVGLFMVLPSAIGGLLFSANKLYANILEAFLRLLFFVVYIWAISFSKDIRRVFEYHGAEHKSIYAFENGLELTPENAKQYTTLHPRCGTSFLLIVMLCSIFVFSIVDFVIPTPATMWGRIGLKAVLRVLFMPAIAGLSYEFQRFTSRNLHKKWVRTLASPGLLLQKITTKEPDLDQLEVAIVALRVAMGETVDNAVEIENKNLKVKEEHA</sequence>
<feature type="transmembrane region" description="Helical" evidence="1">
    <location>
        <begin position="193"/>
        <end position="212"/>
    </location>
</feature>
<keyword evidence="1" id="KW-1133">Transmembrane helix</keyword>
<proteinExistence type="predicted"/>
<evidence type="ECO:0000313" key="3">
    <source>
        <dbReference type="Proteomes" id="UP000006875"/>
    </source>
</evidence>
<dbReference type="KEGG" id="ipo:Ilyop_0437"/>
<keyword evidence="1" id="KW-0812">Transmembrane</keyword>
<gene>
    <name evidence="2" type="ordered locus">Ilyop_0437</name>
</gene>
<keyword evidence="1" id="KW-0472">Membrane</keyword>
<dbReference type="PANTHER" id="PTHR42867:SF1">
    <property type="entry name" value="MEMBRANE PROTEIN-RELATED"/>
    <property type="match status" value="1"/>
</dbReference>
<protein>
    <recommendedName>
        <fullName evidence="4">Metal-dependent enzyme</fullName>
    </recommendedName>
</protein>
<feature type="transmembrane region" description="Helical" evidence="1">
    <location>
        <begin position="218"/>
        <end position="241"/>
    </location>
</feature>
<feature type="transmembrane region" description="Helical" evidence="1">
    <location>
        <begin position="124"/>
        <end position="144"/>
    </location>
</feature>
<dbReference type="Pfam" id="PF07136">
    <property type="entry name" value="DUF1385"/>
    <property type="match status" value="1"/>
</dbReference>
<organism evidence="2 3">
    <name type="scientific">Ilyobacter polytropus (strain ATCC 51220 / DSM 2926 / LMG 16218 / CuHBu1)</name>
    <dbReference type="NCBI Taxonomy" id="572544"/>
    <lineage>
        <taxon>Bacteria</taxon>
        <taxon>Fusobacteriati</taxon>
        <taxon>Fusobacteriota</taxon>
        <taxon>Fusobacteriia</taxon>
        <taxon>Fusobacteriales</taxon>
        <taxon>Fusobacteriaceae</taxon>
        <taxon>Ilyobacter</taxon>
    </lineage>
</organism>
<keyword evidence="3" id="KW-1185">Reference proteome</keyword>
<dbReference type="EMBL" id="CP002281">
    <property type="protein sequence ID" value="ADO82225.1"/>
    <property type="molecule type" value="Genomic_DNA"/>
</dbReference>
<accession>E3HB74</accession>
<feature type="transmembrane region" description="Helical" evidence="1">
    <location>
        <begin position="92"/>
        <end position="118"/>
    </location>
</feature>
<dbReference type="OrthoDB" id="9784805at2"/>
<evidence type="ECO:0000256" key="1">
    <source>
        <dbReference type="SAM" id="Phobius"/>
    </source>
</evidence>
<dbReference type="AlphaFoldDB" id="E3HB74"/>
<dbReference type="InterPro" id="IPR010787">
    <property type="entry name" value="DUF1385"/>
</dbReference>
<dbReference type="HOGENOM" id="CLU_038140_0_0_0"/>
<dbReference type="PANTHER" id="PTHR42867">
    <property type="entry name" value="MEMBRANE PROTEIN-RELATED"/>
    <property type="match status" value="1"/>
</dbReference>